<comment type="caution">
    <text evidence="5">The sequence shown here is derived from an EMBL/GenBank/DDBJ whole genome shotgun (WGS) entry which is preliminary data.</text>
</comment>
<evidence type="ECO:0000256" key="2">
    <source>
        <dbReference type="SAM" id="MobiDB-lite"/>
    </source>
</evidence>
<evidence type="ECO:0000313" key="6">
    <source>
        <dbReference type="Proteomes" id="UP000606889"/>
    </source>
</evidence>
<sequence length="297" mass="31195">MKKIIALVLTVFMAVAVFAACSAPETAASESPSEAASAEPSADASESAEASDEGAAAGSLVDKIKEAGELVLLTNAQFPPYEYLGDDNQPTGVDIEIAQKIADELGVKLTVVDMDFDGLVPALNGGKGDFIAAGYTITEERQQSVDFSDEYATSNQMVIVTKDDPKVAGATVEDLAGKTIGVQLGTTGDLFVSDMVEGATVKQYKSAIEAGMDLANGKLDAVVVDKLPAQSIVANNDSLTVYDDVLTTEQYAMAVRKGESDDLLEVINKVLADMKGDIQDLTQKHFDQYSGTSSEAE</sequence>
<proteinExistence type="predicted"/>
<dbReference type="PANTHER" id="PTHR35936:SF17">
    <property type="entry name" value="ARGININE-BINDING EXTRACELLULAR PROTEIN ARTP"/>
    <property type="match status" value="1"/>
</dbReference>
<evidence type="ECO:0000256" key="3">
    <source>
        <dbReference type="SAM" id="SignalP"/>
    </source>
</evidence>
<dbReference type="SMART" id="SM00062">
    <property type="entry name" value="PBPb"/>
    <property type="match status" value="1"/>
</dbReference>
<dbReference type="Gene3D" id="3.40.190.10">
    <property type="entry name" value="Periplasmic binding protein-like II"/>
    <property type="match status" value="2"/>
</dbReference>
<dbReference type="InterPro" id="IPR001638">
    <property type="entry name" value="Solute-binding_3/MltF_N"/>
</dbReference>
<dbReference type="SUPFAM" id="SSF53850">
    <property type="entry name" value="Periplasmic binding protein-like II"/>
    <property type="match status" value="1"/>
</dbReference>
<feature type="domain" description="Solute-binding protein family 3/N-terminal" evidence="4">
    <location>
        <begin position="69"/>
        <end position="287"/>
    </location>
</feature>
<feature type="chain" id="PRO_5045635719" evidence="3">
    <location>
        <begin position="20"/>
        <end position="297"/>
    </location>
</feature>
<name>A0ABR7EEK6_9FIRM</name>
<feature type="signal peptide" evidence="3">
    <location>
        <begin position="1"/>
        <end position="19"/>
    </location>
</feature>
<dbReference type="PROSITE" id="PS51257">
    <property type="entry name" value="PROKAR_LIPOPROTEIN"/>
    <property type="match status" value="1"/>
</dbReference>
<dbReference type="CDD" id="cd13624">
    <property type="entry name" value="PBP2_Arg_Lys_His"/>
    <property type="match status" value="1"/>
</dbReference>
<organism evidence="5 6">
    <name type="scientific">Christensenella tenuis</name>
    <dbReference type="NCBI Taxonomy" id="2763033"/>
    <lineage>
        <taxon>Bacteria</taxon>
        <taxon>Bacillati</taxon>
        <taxon>Bacillota</taxon>
        <taxon>Clostridia</taxon>
        <taxon>Christensenellales</taxon>
        <taxon>Christensenellaceae</taxon>
        <taxon>Christensenella</taxon>
    </lineage>
</organism>
<evidence type="ECO:0000313" key="5">
    <source>
        <dbReference type="EMBL" id="MBC5648195.1"/>
    </source>
</evidence>
<dbReference type="Pfam" id="PF00497">
    <property type="entry name" value="SBP_bac_3"/>
    <property type="match status" value="1"/>
</dbReference>
<accession>A0ABR7EEK6</accession>
<dbReference type="EMBL" id="JACOON010000003">
    <property type="protein sequence ID" value="MBC5648195.1"/>
    <property type="molecule type" value="Genomic_DNA"/>
</dbReference>
<dbReference type="PANTHER" id="PTHR35936">
    <property type="entry name" value="MEMBRANE-BOUND LYTIC MUREIN TRANSGLYCOSYLASE F"/>
    <property type="match status" value="1"/>
</dbReference>
<protein>
    <submittedName>
        <fullName evidence="5">Transporter substrate-binding domain-containing protein</fullName>
    </submittedName>
</protein>
<keyword evidence="1 3" id="KW-0732">Signal</keyword>
<gene>
    <name evidence="5" type="ORF">H8S18_07585</name>
</gene>
<keyword evidence="6" id="KW-1185">Reference proteome</keyword>
<evidence type="ECO:0000259" key="4">
    <source>
        <dbReference type="SMART" id="SM00062"/>
    </source>
</evidence>
<reference evidence="5 6" key="1">
    <citation type="submission" date="2020-08" db="EMBL/GenBank/DDBJ databases">
        <title>Genome public.</title>
        <authorList>
            <person name="Liu C."/>
            <person name="Sun Q."/>
        </authorList>
    </citation>
    <scope>NUCLEOTIDE SEQUENCE [LARGE SCALE GENOMIC DNA]</scope>
    <source>
        <strain evidence="5 6">NSJ-35</strain>
    </source>
</reference>
<evidence type="ECO:0000256" key="1">
    <source>
        <dbReference type="ARBA" id="ARBA00022729"/>
    </source>
</evidence>
<dbReference type="RefSeq" id="WP_186857695.1">
    <property type="nucleotide sequence ID" value="NZ_JACOON010000003.1"/>
</dbReference>
<feature type="region of interest" description="Disordered" evidence="2">
    <location>
        <begin position="28"/>
        <end position="52"/>
    </location>
</feature>
<dbReference type="Proteomes" id="UP000606889">
    <property type="component" value="Unassembled WGS sequence"/>
</dbReference>